<dbReference type="EMBL" id="ML734937">
    <property type="protein sequence ID" value="KAB8211825.1"/>
    <property type="molecule type" value="Genomic_DNA"/>
</dbReference>
<reference evidence="2 3" key="1">
    <citation type="submission" date="2019-04" db="EMBL/GenBank/DDBJ databases">
        <title>Fungal friends and foes A comparative genomics study of 23 Aspergillus species from section Flavi.</title>
        <authorList>
            <consortium name="DOE Joint Genome Institute"/>
            <person name="Kjaerbolling I."/>
            <person name="Vesth T.C."/>
            <person name="Frisvad J.C."/>
            <person name="Nybo J.L."/>
            <person name="Theobald S."/>
            <person name="Kildgaard S."/>
            <person name="Petersen T.I."/>
            <person name="Kuo A."/>
            <person name="Sato A."/>
            <person name="Lyhne E.K."/>
            <person name="Kogle M.E."/>
            <person name="Wiebenga A."/>
            <person name="Kun R.S."/>
            <person name="Lubbers R.J."/>
            <person name="Makela M.R."/>
            <person name="Barry K."/>
            <person name="Chovatia M."/>
            <person name="Clum A."/>
            <person name="Daum C."/>
            <person name="Haridas S."/>
            <person name="He G."/>
            <person name="LaButti K."/>
            <person name="Lipzen A."/>
            <person name="Mondo S."/>
            <person name="Pangilinan J."/>
            <person name="Riley R."/>
            <person name="Salamov A."/>
            <person name="Simmons B.A."/>
            <person name="Magnuson J.K."/>
            <person name="Henrissat B."/>
            <person name="Mortensen U.H."/>
            <person name="Larsen T.O."/>
            <person name="De vries R.P."/>
            <person name="Grigoriev I.V."/>
            <person name="Machida M."/>
            <person name="Baker S.E."/>
            <person name="Andersen M.R."/>
        </authorList>
    </citation>
    <scope>NUCLEOTIDE SEQUENCE [LARGE SCALE GENOMIC DNA]</scope>
    <source>
        <strain evidence="2 3">CBS 117618</strain>
    </source>
</reference>
<proteinExistence type="predicted"/>
<feature type="region of interest" description="Disordered" evidence="1">
    <location>
        <begin position="1"/>
        <end position="30"/>
    </location>
</feature>
<accession>A0A5N6E3U3</accession>
<dbReference type="VEuPathDB" id="FungiDB:BDV34DRAFT_61777"/>
<name>A0A5N6E3U3_ASPPA</name>
<gene>
    <name evidence="2" type="ORF">BDV34DRAFT_61777</name>
</gene>
<feature type="compositionally biased region" description="Acidic residues" evidence="1">
    <location>
        <begin position="15"/>
        <end position="30"/>
    </location>
</feature>
<evidence type="ECO:0000313" key="2">
    <source>
        <dbReference type="EMBL" id="KAB8211825.1"/>
    </source>
</evidence>
<dbReference type="AlphaFoldDB" id="A0A5N6E3U3"/>
<organism evidence="2 3">
    <name type="scientific">Aspergillus parasiticus</name>
    <dbReference type="NCBI Taxonomy" id="5067"/>
    <lineage>
        <taxon>Eukaryota</taxon>
        <taxon>Fungi</taxon>
        <taxon>Dikarya</taxon>
        <taxon>Ascomycota</taxon>
        <taxon>Pezizomycotina</taxon>
        <taxon>Eurotiomycetes</taxon>
        <taxon>Eurotiomycetidae</taxon>
        <taxon>Eurotiales</taxon>
        <taxon>Aspergillaceae</taxon>
        <taxon>Aspergillus</taxon>
        <taxon>Aspergillus subgen. Circumdati</taxon>
    </lineage>
</organism>
<sequence>MTSQKWPASLPSEEAYLDDPSPEDVDSEWEEITQDPVKRVAFVRRCIEAELTNEKRVIILQDNPSTRSHCRFWGCTPTKLNGEPNIRSEFRFNVKDLSGRYYEPNKYYHVSCMEQIFPDLPALIERGVLRMEGGVTQLTSASWQISRFHDAIEDWFRYKGRTFDVKIYDRFKRKYARWDRKSSTAEINHQLGAHGGSSRNCEKCGNIPDEPLKKDYFPEEPHSCLLSEVLASVVGVQHIDGLD</sequence>
<protein>
    <submittedName>
        <fullName evidence="2">Uncharacterized protein</fullName>
    </submittedName>
</protein>
<dbReference type="Proteomes" id="UP000326532">
    <property type="component" value="Unassembled WGS sequence"/>
</dbReference>
<dbReference type="OMA" id="SCMEQIF"/>
<evidence type="ECO:0000256" key="1">
    <source>
        <dbReference type="SAM" id="MobiDB-lite"/>
    </source>
</evidence>
<evidence type="ECO:0000313" key="3">
    <source>
        <dbReference type="Proteomes" id="UP000326532"/>
    </source>
</evidence>
<keyword evidence="3" id="KW-1185">Reference proteome</keyword>